<dbReference type="STRING" id="1173584.SAMN05444851_0120"/>
<dbReference type="RefSeq" id="WP_245744611.1">
    <property type="nucleotide sequence ID" value="NZ_FOJB01000001.1"/>
</dbReference>
<gene>
    <name evidence="2" type="ORF">SAMN05444851_0120</name>
</gene>
<organism evidence="2 3">
    <name type="scientific">Aliiroseovarius sediminilitoris</name>
    <dbReference type="NCBI Taxonomy" id="1173584"/>
    <lineage>
        <taxon>Bacteria</taxon>
        <taxon>Pseudomonadati</taxon>
        <taxon>Pseudomonadota</taxon>
        <taxon>Alphaproteobacteria</taxon>
        <taxon>Rhodobacterales</taxon>
        <taxon>Paracoccaceae</taxon>
        <taxon>Aliiroseovarius</taxon>
    </lineage>
</organism>
<dbReference type="Proteomes" id="UP000199650">
    <property type="component" value="Unassembled WGS sequence"/>
</dbReference>
<dbReference type="GO" id="GO:0005886">
    <property type="term" value="C:plasma membrane"/>
    <property type="evidence" value="ECO:0007669"/>
    <property type="project" value="TreeGrafter"/>
</dbReference>
<dbReference type="InterPro" id="IPR050445">
    <property type="entry name" value="Bact_polysacc_biosynth/exp"/>
</dbReference>
<dbReference type="PANTHER" id="PTHR32309">
    <property type="entry name" value="TYROSINE-PROTEIN KINASE"/>
    <property type="match status" value="1"/>
</dbReference>
<keyword evidence="1" id="KW-1133">Transmembrane helix</keyword>
<protein>
    <submittedName>
        <fullName evidence="2">Capsular polysaccharide transport system permease protein</fullName>
    </submittedName>
</protein>
<name>A0A1I0MMR1_9RHOB</name>
<dbReference type="GO" id="GO:0004713">
    <property type="term" value="F:protein tyrosine kinase activity"/>
    <property type="evidence" value="ECO:0007669"/>
    <property type="project" value="TreeGrafter"/>
</dbReference>
<feature type="transmembrane region" description="Helical" evidence="1">
    <location>
        <begin position="38"/>
        <end position="59"/>
    </location>
</feature>
<dbReference type="AlphaFoldDB" id="A0A1I0MMR1"/>
<accession>A0A1I0MMR1</accession>
<dbReference type="PANTHER" id="PTHR32309:SF13">
    <property type="entry name" value="FERRIC ENTEROBACTIN TRANSPORT PROTEIN FEPE"/>
    <property type="match status" value="1"/>
</dbReference>
<keyword evidence="3" id="KW-1185">Reference proteome</keyword>
<reference evidence="2 3" key="1">
    <citation type="submission" date="2016-10" db="EMBL/GenBank/DDBJ databases">
        <authorList>
            <person name="de Groot N.N."/>
        </authorList>
    </citation>
    <scope>NUCLEOTIDE SEQUENCE [LARGE SCALE GENOMIC DNA]</scope>
    <source>
        <strain evidence="2 3">DSM 29439</strain>
    </source>
</reference>
<dbReference type="EMBL" id="FOJB01000001">
    <property type="protein sequence ID" value="SEV88927.1"/>
    <property type="molecule type" value="Genomic_DNA"/>
</dbReference>
<keyword evidence="1" id="KW-0472">Membrane</keyword>
<evidence type="ECO:0000313" key="3">
    <source>
        <dbReference type="Proteomes" id="UP000199650"/>
    </source>
</evidence>
<feature type="transmembrane region" description="Helical" evidence="1">
    <location>
        <begin position="368"/>
        <end position="392"/>
    </location>
</feature>
<proteinExistence type="predicted"/>
<evidence type="ECO:0000313" key="2">
    <source>
        <dbReference type="EMBL" id="SEV88927.1"/>
    </source>
</evidence>
<evidence type="ECO:0000256" key="1">
    <source>
        <dbReference type="SAM" id="Phobius"/>
    </source>
</evidence>
<sequence>MNKPTEANTAPADAVSASAEVKTAPMARPARFKSRHRVVLISFVVAVIFPLLIGAWYLYARALDQYVSYVAFTVRSEDVSSATDILGGLSAFGTGGSEDTDILYEFIQSRELVKLIDEEIDLRAIYSAGYETDPVFSFNDGGTIEDLANYWSKVVKIFYDSGTGLIELRVHAFDANTAKDIAERIFSRSSDMINDLSADARADATRYATEELEFAVERLKAARQAVTQFRSRNQIVDPEAEIGGQAGLMTALQTKLSDALIAFDLIRESAGTNDPRMAQAELRIEVIRERIEEERLKYGADDNDDRDFSTLVGEYERLAVEREFAEQTYLAALAALDSAKIEAQRKSRYLAAYIKPTLAERAEYPQRMLLLGVFGAFLGFIWAIGVLIFYAIKDRR</sequence>
<keyword evidence="1" id="KW-0812">Transmembrane</keyword>